<keyword evidence="3" id="KW-1185">Reference proteome</keyword>
<reference evidence="2" key="1">
    <citation type="submission" date="2020-08" db="EMBL/GenBank/DDBJ databases">
        <title>Multicomponent nature underlies the extraordinary mechanical properties of spider dragline silk.</title>
        <authorList>
            <person name="Kono N."/>
            <person name="Nakamura H."/>
            <person name="Mori M."/>
            <person name="Yoshida Y."/>
            <person name="Ohtoshi R."/>
            <person name="Malay A.D."/>
            <person name="Moran D.A.P."/>
            <person name="Tomita M."/>
            <person name="Numata K."/>
            <person name="Arakawa K."/>
        </authorList>
    </citation>
    <scope>NUCLEOTIDE SEQUENCE</scope>
</reference>
<feature type="transmembrane region" description="Helical" evidence="1">
    <location>
        <begin position="63"/>
        <end position="83"/>
    </location>
</feature>
<evidence type="ECO:0000256" key="1">
    <source>
        <dbReference type="SAM" id="Phobius"/>
    </source>
</evidence>
<gene>
    <name evidence="2" type="ORF">TNIN_115561</name>
</gene>
<organism evidence="2 3">
    <name type="scientific">Trichonephila inaurata madagascariensis</name>
    <dbReference type="NCBI Taxonomy" id="2747483"/>
    <lineage>
        <taxon>Eukaryota</taxon>
        <taxon>Metazoa</taxon>
        <taxon>Ecdysozoa</taxon>
        <taxon>Arthropoda</taxon>
        <taxon>Chelicerata</taxon>
        <taxon>Arachnida</taxon>
        <taxon>Araneae</taxon>
        <taxon>Araneomorphae</taxon>
        <taxon>Entelegynae</taxon>
        <taxon>Araneoidea</taxon>
        <taxon>Nephilidae</taxon>
        <taxon>Trichonephila</taxon>
        <taxon>Trichonephila inaurata</taxon>
    </lineage>
</organism>
<keyword evidence="1" id="KW-1133">Transmembrane helix</keyword>
<name>A0A8X7C1F6_9ARAC</name>
<dbReference type="OrthoDB" id="10566782at2759"/>
<comment type="caution">
    <text evidence="2">The sequence shown here is derived from an EMBL/GenBank/DDBJ whole genome shotgun (WGS) entry which is preliminary data.</text>
</comment>
<sequence>MVERLQITMRTFDFNVSIEEGDLSAWAEWSSPWSCEPPETGRDTYFRCIGHFRRVQLFSQRKSFATFLIFLLLSGSLSVPSSIRAQDATFKINMGPGTQC</sequence>
<keyword evidence="1" id="KW-0812">Transmembrane</keyword>
<proteinExistence type="predicted"/>
<evidence type="ECO:0000313" key="2">
    <source>
        <dbReference type="EMBL" id="GFY51810.1"/>
    </source>
</evidence>
<dbReference type="Proteomes" id="UP000886998">
    <property type="component" value="Unassembled WGS sequence"/>
</dbReference>
<protein>
    <submittedName>
        <fullName evidence="2">Uncharacterized protein</fullName>
    </submittedName>
</protein>
<keyword evidence="1" id="KW-0472">Membrane</keyword>
<evidence type="ECO:0000313" key="3">
    <source>
        <dbReference type="Proteomes" id="UP000886998"/>
    </source>
</evidence>
<dbReference type="AlphaFoldDB" id="A0A8X7C1F6"/>
<dbReference type="EMBL" id="BMAV01008317">
    <property type="protein sequence ID" value="GFY51810.1"/>
    <property type="molecule type" value="Genomic_DNA"/>
</dbReference>
<accession>A0A8X7C1F6</accession>